<organism evidence="1 2">
    <name type="scientific">Bacteroides eggerthii</name>
    <dbReference type="NCBI Taxonomy" id="28111"/>
    <lineage>
        <taxon>Bacteria</taxon>
        <taxon>Pseudomonadati</taxon>
        <taxon>Bacteroidota</taxon>
        <taxon>Bacteroidia</taxon>
        <taxon>Bacteroidales</taxon>
        <taxon>Bacteroidaceae</taxon>
        <taxon>Bacteroides</taxon>
    </lineage>
</organism>
<evidence type="ECO:0000313" key="1">
    <source>
        <dbReference type="EMBL" id="MDM8145995.1"/>
    </source>
</evidence>
<proteinExistence type="predicted"/>
<dbReference type="EMBL" id="JAUDCF010000019">
    <property type="protein sequence ID" value="MDM8145995.1"/>
    <property type="molecule type" value="Genomic_DNA"/>
</dbReference>
<dbReference type="Proteomes" id="UP001228403">
    <property type="component" value="Unassembled WGS sequence"/>
</dbReference>
<protein>
    <submittedName>
        <fullName evidence="1">Uncharacterized protein</fullName>
    </submittedName>
</protein>
<sequence length="50" mass="6147">MEKQKQQEEHIKVRKELRRRINKMIRLTLSDFKVEALEQFDCNSRTPCLE</sequence>
<accession>A0ABT7U641</accession>
<reference evidence="1 2" key="1">
    <citation type="submission" date="2023-06" db="EMBL/GenBank/DDBJ databases">
        <authorList>
            <person name="Zeman M."/>
            <person name="Kubasova T."/>
            <person name="Jahodarova E."/>
            <person name="Nykrynova M."/>
            <person name="Rychlik I."/>
        </authorList>
    </citation>
    <scope>NUCLEOTIDE SEQUENCE [LARGE SCALE GENOMIC DNA]</scope>
    <source>
        <strain evidence="1 2">ET4</strain>
    </source>
</reference>
<comment type="caution">
    <text evidence="1">The sequence shown here is derived from an EMBL/GenBank/DDBJ whole genome shotgun (WGS) entry which is preliminary data.</text>
</comment>
<reference evidence="2" key="2">
    <citation type="submission" date="2023-07" db="EMBL/GenBank/DDBJ databases">
        <title>Identification and characterization of horizontal gene transfer across gut microbiota members of farm animals based on homology search.</title>
        <authorList>
            <person name="Schwarzerova J."/>
            <person name="Nykrynova M."/>
            <person name="Jureckova K."/>
            <person name="Cejkova D."/>
            <person name="Rychlik I."/>
        </authorList>
    </citation>
    <scope>NUCLEOTIDE SEQUENCE [LARGE SCALE GENOMIC DNA]</scope>
    <source>
        <strain evidence="2">ET4</strain>
    </source>
</reference>
<keyword evidence="2" id="KW-1185">Reference proteome</keyword>
<evidence type="ECO:0000313" key="2">
    <source>
        <dbReference type="Proteomes" id="UP001228403"/>
    </source>
</evidence>
<gene>
    <name evidence="1" type="ORF">QUW02_08700</name>
</gene>
<name>A0ABT7U641_9BACE</name>